<evidence type="ECO:0000313" key="2">
    <source>
        <dbReference type="Proteomes" id="UP000053989"/>
    </source>
</evidence>
<sequence length="85" mass="9863">MTSHTDRLLKVSMCYHNHVTNLWKDYYLDHHDRIAIYISPPRVPPKTGSSQFMQKRNAAFPSPPLYHSLDALLVSSQSQHKSFSH</sequence>
<proteinExistence type="predicted"/>
<reference evidence="1 2" key="1">
    <citation type="submission" date="2014-04" db="EMBL/GenBank/DDBJ databases">
        <authorList>
            <consortium name="DOE Joint Genome Institute"/>
            <person name="Kuo A."/>
            <person name="Kohler A."/>
            <person name="Nagy L.G."/>
            <person name="Floudas D."/>
            <person name="Copeland A."/>
            <person name="Barry K.W."/>
            <person name="Cichocki N."/>
            <person name="Veneault-Fourrey C."/>
            <person name="LaButti K."/>
            <person name="Lindquist E.A."/>
            <person name="Lipzen A."/>
            <person name="Lundell T."/>
            <person name="Morin E."/>
            <person name="Murat C."/>
            <person name="Sun H."/>
            <person name="Tunlid A."/>
            <person name="Henrissat B."/>
            <person name="Grigoriev I.V."/>
            <person name="Hibbett D.S."/>
            <person name="Martin F."/>
            <person name="Nordberg H.P."/>
            <person name="Cantor M.N."/>
            <person name="Hua S.X."/>
        </authorList>
    </citation>
    <scope>NUCLEOTIDE SEQUENCE [LARGE SCALE GENOMIC DNA]</scope>
    <source>
        <strain evidence="1 2">Foug A</strain>
    </source>
</reference>
<evidence type="ECO:0000313" key="1">
    <source>
        <dbReference type="EMBL" id="KIM64662.1"/>
    </source>
</evidence>
<dbReference type="OrthoDB" id="3194584at2759"/>
<dbReference type="EMBL" id="KN822027">
    <property type="protein sequence ID" value="KIM64662.1"/>
    <property type="molecule type" value="Genomic_DNA"/>
</dbReference>
<dbReference type="InParanoid" id="A0A0C3AIF6"/>
<protein>
    <submittedName>
        <fullName evidence="1">Uncharacterized protein</fullName>
    </submittedName>
</protein>
<dbReference type="HOGENOM" id="CLU_2513960_0_0_1"/>
<organism evidence="1 2">
    <name type="scientific">Scleroderma citrinum Foug A</name>
    <dbReference type="NCBI Taxonomy" id="1036808"/>
    <lineage>
        <taxon>Eukaryota</taxon>
        <taxon>Fungi</taxon>
        <taxon>Dikarya</taxon>
        <taxon>Basidiomycota</taxon>
        <taxon>Agaricomycotina</taxon>
        <taxon>Agaricomycetes</taxon>
        <taxon>Agaricomycetidae</taxon>
        <taxon>Boletales</taxon>
        <taxon>Sclerodermatineae</taxon>
        <taxon>Sclerodermataceae</taxon>
        <taxon>Scleroderma</taxon>
    </lineage>
</organism>
<name>A0A0C3AIF6_9AGAM</name>
<dbReference type="Proteomes" id="UP000053989">
    <property type="component" value="Unassembled WGS sequence"/>
</dbReference>
<accession>A0A0C3AIF6</accession>
<gene>
    <name evidence="1" type="ORF">SCLCIDRAFT_23374</name>
</gene>
<reference evidence="2" key="2">
    <citation type="submission" date="2015-01" db="EMBL/GenBank/DDBJ databases">
        <title>Evolutionary Origins and Diversification of the Mycorrhizal Mutualists.</title>
        <authorList>
            <consortium name="DOE Joint Genome Institute"/>
            <consortium name="Mycorrhizal Genomics Consortium"/>
            <person name="Kohler A."/>
            <person name="Kuo A."/>
            <person name="Nagy L.G."/>
            <person name="Floudas D."/>
            <person name="Copeland A."/>
            <person name="Barry K.W."/>
            <person name="Cichocki N."/>
            <person name="Veneault-Fourrey C."/>
            <person name="LaButti K."/>
            <person name="Lindquist E.A."/>
            <person name="Lipzen A."/>
            <person name="Lundell T."/>
            <person name="Morin E."/>
            <person name="Murat C."/>
            <person name="Riley R."/>
            <person name="Ohm R."/>
            <person name="Sun H."/>
            <person name="Tunlid A."/>
            <person name="Henrissat B."/>
            <person name="Grigoriev I.V."/>
            <person name="Hibbett D.S."/>
            <person name="Martin F."/>
        </authorList>
    </citation>
    <scope>NUCLEOTIDE SEQUENCE [LARGE SCALE GENOMIC DNA]</scope>
    <source>
        <strain evidence="2">Foug A</strain>
    </source>
</reference>
<dbReference type="AlphaFoldDB" id="A0A0C3AIF6"/>
<keyword evidence="2" id="KW-1185">Reference proteome</keyword>